<gene>
    <name evidence="2" type="ORF">KQI82_13255</name>
</gene>
<dbReference type="PROSITE" id="PS51704">
    <property type="entry name" value="GP_PDE"/>
    <property type="match status" value="1"/>
</dbReference>
<dbReference type="Pfam" id="PF03009">
    <property type="entry name" value="GDPD"/>
    <property type="match status" value="1"/>
</dbReference>
<dbReference type="PANTHER" id="PTHR46211:SF1">
    <property type="entry name" value="GLYCEROPHOSPHODIESTER PHOSPHODIESTERASE, CYTOPLASMIC"/>
    <property type="match status" value="1"/>
</dbReference>
<evidence type="ECO:0000313" key="2">
    <source>
        <dbReference type="EMBL" id="MBU5627873.1"/>
    </source>
</evidence>
<evidence type="ECO:0000259" key="1">
    <source>
        <dbReference type="PROSITE" id="PS51704"/>
    </source>
</evidence>
<dbReference type="EMBL" id="JAHLQN010000001">
    <property type="protein sequence ID" value="MBU5627873.1"/>
    <property type="molecule type" value="Genomic_DNA"/>
</dbReference>
<comment type="caution">
    <text evidence="2">The sequence shown here is derived from an EMBL/GenBank/DDBJ whole genome shotgun (WGS) entry which is preliminary data.</text>
</comment>
<protein>
    <submittedName>
        <fullName evidence="2">Glycerophosphodiester phosphodiesterase</fullName>
    </submittedName>
</protein>
<keyword evidence="3" id="KW-1185">Reference proteome</keyword>
<dbReference type="Proteomes" id="UP000787672">
    <property type="component" value="Unassembled WGS sequence"/>
</dbReference>
<feature type="domain" description="GP-PDE" evidence="1">
    <location>
        <begin position="36"/>
        <end position="281"/>
    </location>
</feature>
<organism evidence="2 3">
    <name type="scientific">Dysosmobacter acutus</name>
    <dbReference type="NCBI Taxonomy" id="2841504"/>
    <lineage>
        <taxon>Bacteria</taxon>
        <taxon>Bacillati</taxon>
        <taxon>Bacillota</taxon>
        <taxon>Clostridia</taxon>
        <taxon>Eubacteriales</taxon>
        <taxon>Oscillospiraceae</taxon>
        <taxon>Dysosmobacter</taxon>
    </lineage>
</organism>
<evidence type="ECO:0000313" key="3">
    <source>
        <dbReference type="Proteomes" id="UP000787672"/>
    </source>
</evidence>
<name>A0ABS6FC54_9FIRM</name>
<dbReference type="PANTHER" id="PTHR46211">
    <property type="entry name" value="GLYCEROPHOSPHORYL DIESTER PHOSPHODIESTERASE"/>
    <property type="match status" value="1"/>
</dbReference>
<dbReference type="InterPro" id="IPR030395">
    <property type="entry name" value="GP_PDE_dom"/>
</dbReference>
<sequence>MKELFWVAATAVVVLLLLEFLLQGRRGHPQWKLLRKFRYAHRGYHQKPEIPENSMAAFRRAVEHGFGAELDVHLTRDRRLAVIHDSSLKRTCGVEADVEDLTAEQLKGYRLEGTEERIPLLEEVLPLFEGKAPLIVELKSARGNWNEIARLTCETLERFHVVCCVESFDPRCLLWLRENRPLVVRGQLSQDFMKSPSGLSTMHRVALSCLLYNFRTRPDFVSYRFEDRRNWAVRLCCRSRGVQEINWTIRSLADQRAAEREGHLVIFESYDASADGKGARG</sequence>
<proteinExistence type="predicted"/>
<reference evidence="2 3" key="1">
    <citation type="submission" date="2021-06" db="EMBL/GenBank/DDBJ databases">
        <authorList>
            <person name="Sun Q."/>
            <person name="Li D."/>
        </authorList>
    </citation>
    <scope>NUCLEOTIDE SEQUENCE [LARGE SCALE GENOMIC DNA]</scope>
    <source>
        <strain evidence="2 3">MSJ-2</strain>
    </source>
</reference>
<accession>A0ABS6FC54</accession>
<dbReference type="RefSeq" id="WP_216633193.1">
    <property type="nucleotide sequence ID" value="NZ_JAHLQN010000001.1"/>
</dbReference>